<gene>
    <name evidence="2" type="ordered locus">SRM_00011</name>
</gene>
<feature type="region of interest" description="Disordered" evidence="1">
    <location>
        <begin position="1"/>
        <end position="82"/>
    </location>
</feature>
<reference evidence="2 3" key="1">
    <citation type="journal article" date="2010" name="ISME J.">
        <title>Fine-scale evolution: genomic, phenotypic and ecological differentiation in two coexisting Salinibacter ruber strains.</title>
        <authorList>
            <person name="Pena A."/>
            <person name="Teeling H."/>
            <person name="Huerta-Cepas J."/>
            <person name="Santos F."/>
            <person name="Yarza P."/>
            <person name="Brito-Echeverria J."/>
            <person name="Lucio M."/>
            <person name="Schmitt-Kopplin P."/>
            <person name="Meseguer I."/>
            <person name="Schenowitz C."/>
            <person name="Dossat C."/>
            <person name="Barbe V."/>
            <person name="Dopazo J."/>
            <person name="Rossello-Mora R."/>
            <person name="Schuler M."/>
            <person name="Glockner F.O."/>
            <person name="Amann R."/>
            <person name="Gabaldon T."/>
            <person name="Anton J."/>
        </authorList>
    </citation>
    <scope>NUCLEOTIDE SEQUENCE [LARGE SCALE GENOMIC DNA]</scope>
    <source>
        <strain evidence="2 3">M8</strain>
    </source>
</reference>
<dbReference type="HOGENOM" id="CLU_791999_0_0_10"/>
<feature type="region of interest" description="Disordered" evidence="1">
    <location>
        <begin position="180"/>
        <end position="203"/>
    </location>
</feature>
<feature type="region of interest" description="Disordered" evidence="1">
    <location>
        <begin position="97"/>
        <end position="164"/>
    </location>
</feature>
<accession>D5H4H7</accession>
<dbReference type="AlphaFoldDB" id="D5H4H7"/>
<proteinExistence type="predicted"/>
<evidence type="ECO:0000313" key="2">
    <source>
        <dbReference type="EMBL" id="CBH22932.1"/>
    </source>
</evidence>
<feature type="compositionally biased region" description="Low complexity" evidence="1">
    <location>
        <begin position="103"/>
        <end position="116"/>
    </location>
</feature>
<sequence>MMPPTPRLGPTHPPTTITGPMSGPLPSPERIVAALRTAIGAGGEQGPRPTPSRRTTQNDGVPSGFGDDEKPGPLQKEGAEAAKAWVEETVDAFRAAGGEIWTGAADDQAQGVGAADPVPEERPAGAMGPSPASSESEREPAGTSVSGGAVGEETRQSDEGADAPDDLALAFRRAFYARRVRRRRPSQTGSSEESPRSAAVPARPASSFLWITGRSEGSTTAIGIHSLSGPRARRAGAFLLRGAGKTPYHHLKRIRHHPDPRIFLKPVFWRADADRESPVADHVDGTWTPEATKGTLRALRERAVTINRRIRDAIEEGEARVGTDAERRLLFFVATRTEAFSRRRVGGSVVYPRLTPLLERTGREESGRDP</sequence>
<dbReference type="Proteomes" id="UP000000933">
    <property type="component" value="Chromosome"/>
</dbReference>
<name>D5H4H7_SALRM</name>
<feature type="compositionally biased region" description="Pro residues" evidence="1">
    <location>
        <begin position="1"/>
        <end position="13"/>
    </location>
</feature>
<evidence type="ECO:0000256" key="1">
    <source>
        <dbReference type="SAM" id="MobiDB-lite"/>
    </source>
</evidence>
<evidence type="ECO:0000313" key="3">
    <source>
        <dbReference type="Proteomes" id="UP000000933"/>
    </source>
</evidence>
<protein>
    <submittedName>
        <fullName evidence="2">Uncharacterized protein</fullName>
    </submittedName>
</protein>
<organism evidence="2 3">
    <name type="scientific">Salinibacter ruber (strain M8)</name>
    <dbReference type="NCBI Taxonomy" id="761659"/>
    <lineage>
        <taxon>Bacteria</taxon>
        <taxon>Pseudomonadati</taxon>
        <taxon>Rhodothermota</taxon>
        <taxon>Rhodothermia</taxon>
        <taxon>Rhodothermales</taxon>
        <taxon>Salinibacteraceae</taxon>
        <taxon>Salinibacter</taxon>
    </lineage>
</organism>
<dbReference type="KEGG" id="srm:SRM_00011"/>
<reference evidence="3" key="2">
    <citation type="submission" date="2010-04" db="EMBL/GenBank/DDBJ databases">
        <title>Genome sequence of Salinibacter ruber M8.</title>
        <authorList>
            <consortium name="Genoscope"/>
        </authorList>
    </citation>
    <scope>NUCLEOTIDE SEQUENCE [LARGE SCALE GENOMIC DNA]</scope>
    <source>
        <strain evidence="3">M8</strain>
    </source>
</reference>
<dbReference type="EMBL" id="FP565814">
    <property type="protein sequence ID" value="CBH22932.1"/>
    <property type="molecule type" value="Genomic_DNA"/>
</dbReference>